<name>A0A4S9U0L9_AURPU</name>
<dbReference type="Proteomes" id="UP000310121">
    <property type="component" value="Unassembled WGS sequence"/>
</dbReference>
<evidence type="ECO:0000313" key="1">
    <source>
        <dbReference type="EMBL" id="THZ31380.1"/>
    </source>
</evidence>
<reference evidence="1 2" key="1">
    <citation type="submission" date="2018-10" db="EMBL/GenBank/DDBJ databases">
        <title>Fifty Aureobasidium pullulans genomes reveal a recombining polyextremotolerant generalist.</title>
        <authorList>
            <person name="Gostincar C."/>
            <person name="Turk M."/>
            <person name="Zajc J."/>
            <person name="Gunde-Cimerman N."/>
        </authorList>
    </citation>
    <scope>NUCLEOTIDE SEQUENCE [LARGE SCALE GENOMIC DNA]</scope>
    <source>
        <strain evidence="1 2">EXF-3844</strain>
    </source>
</reference>
<organism evidence="1 2">
    <name type="scientific">Aureobasidium pullulans</name>
    <name type="common">Black yeast</name>
    <name type="synonym">Pullularia pullulans</name>
    <dbReference type="NCBI Taxonomy" id="5580"/>
    <lineage>
        <taxon>Eukaryota</taxon>
        <taxon>Fungi</taxon>
        <taxon>Dikarya</taxon>
        <taxon>Ascomycota</taxon>
        <taxon>Pezizomycotina</taxon>
        <taxon>Dothideomycetes</taxon>
        <taxon>Dothideomycetidae</taxon>
        <taxon>Dothideales</taxon>
        <taxon>Saccotheciaceae</taxon>
        <taxon>Aureobasidium</taxon>
    </lineage>
</organism>
<evidence type="ECO:0000313" key="2">
    <source>
        <dbReference type="Proteomes" id="UP000310121"/>
    </source>
</evidence>
<dbReference type="EMBL" id="QZBN01001248">
    <property type="protein sequence ID" value="THZ31380.1"/>
    <property type="molecule type" value="Genomic_DNA"/>
</dbReference>
<accession>A0A4S9U0L9</accession>
<comment type="caution">
    <text evidence="1">The sequence shown here is derived from an EMBL/GenBank/DDBJ whole genome shotgun (WGS) entry which is preliminary data.</text>
</comment>
<dbReference type="AlphaFoldDB" id="A0A4S9U0L9"/>
<sequence>GPKERNEAAVRHCAGKDSFVTLCVNVEAILECLRGMEAVDTRIRKIRDDFCSIAMELDLSDYMENYVRNIETHHAIIREIFDDHIDRNA</sequence>
<feature type="non-terminal residue" evidence="1">
    <location>
        <position position="1"/>
    </location>
</feature>
<protein>
    <submittedName>
        <fullName evidence="1">Uncharacterized protein</fullName>
    </submittedName>
</protein>
<gene>
    <name evidence="1" type="ORF">D6C90_08707</name>
</gene>
<proteinExistence type="predicted"/>